<keyword evidence="3" id="KW-1185">Reference proteome</keyword>
<evidence type="ECO:0000313" key="2">
    <source>
        <dbReference type="EMBL" id="ALX47911.1"/>
    </source>
</evidence>
<proteinExistence type="predicted"/>
<evidence type="ECO:0000256" key="1">
    <source>
        <dbReference type="SAM" id="MobiDB-lite"/>
    </source>
</evidence>
<reference evidence="2 3" key="1">
    <citation type="submission" date="2016-01" db="EMBL/GenBank/DDBJ databases">
        <title>Complete genome sequence of strain Lentibacillus amyloliquefaciens LAM0015T isolated from saline sediment.</title>
        <authorList>
            <person name="Wang J.-L."/>
            <person name="He M.-X."/>
        </authorList>
    </citation>
    <scope>NUCLEOTIDE SEQUENCE [LARGE SCALE GENOMIC DNA]</scope>
    <source>
        <strain evidence="2 3">LAM0015</strain>
    </source>
</reference>
<dbReference type="AlphaFoldDB" id="A0A0U4EX46"/>
<evidence type="ECO:0000313" key="3">
    <source>
        <dbReference type="Proteomes" id="UP000050331"/>
    </source>
</evidence>
<accession>A0A0U4EX46</accession>
<dbReference type="Pfam" id="PF14181">
    <property type="entry name" value="YqfQ"/>
    <property type="match status" value="1"/>
</dbReference>
<dbReference type="EMBL" id="CP013862">
    <property type="protein sequence ID" value="ALX47911.1"/>
    <property type="molecule type" value="Genomic_DNA"/>
</dbReference>
<dbReference type="STRING" id="1472767.AOX59_04410"/>
<sequence length="139" mass="16153">MVWPIQHREPDNVMMPRQGFHPEPPQQTTPDLQQFTKGLLTPERINGWSQQLNNVQKVLSVVQQTAPIIQQYGPMIKNLPMLFQLMKALNEDDSETDFEPESLIEDRIKNDNDDHQQHKTDNLEQRIVKTGKSAPKLFI</sequence>
<gene>
    <name evidence="2" type="ORF">AOX59_04410</name>
</gene>
<dbReference type="KEGG" id="lao:AOX59_04410"/>
<dbReference type="RefSeq" id="WP_068442387.1">
    <property type="nucleotide sequence ID" value="NZ_CP013862.1"/>
</dbReference>
<dbReference type="Proteomes" id="UP000050331">
    <property type="component" value="Chromosome"/>
</dbReference>
<name>A0A0U4EX46_9BACI</name>
<dbReference type="InterPro" id="IPR025571">
    <property type="entry name" value="YqfQ"/>
</dbReference>
<organism evidence="2 3">
    <name type="scientific">Lentibacillus amyloliquefaciens</name>
    <dbReference type="NCBI Taxonomy" id="1472767"/>
    <lineage>
        <taxon>Bacteria</taxon>
        <taxon>Bacillati</taxon>
        <taxon>Bacillota</taxon>
        <taxon>Bacilli</taxon>
        <taxon>Bacillales</taxon>
        <taxon>Bacillaceae</taxon>
        <taxon>Lentibacillus</taxon>
    </lineage>
</organism>
<evidence type="ECO:0008006" key="4">
    <source>
        <dbReference type="Google" id="ProtNLM"/>
    </source>
</evidence>
<protein>
    <recommendedName>
        <fullName evidence="4">YqfQ-like protein</fullName>
    </recommendedName>
</protein>
<feature type="region of interest" description="Disordered" evidence="1">
    <location>
        <begin position="1"/>
        <end position="27"/>
    </location>
</feature>
<feature type="compositionally biased region" description="Basic and acidic residues" evidence="1">
    <location>
        <begin position="1"/>
        <end position="11"/>
    </location>
</feature>